<dbReference type="PANTHER" id="PTHR47618:SF2">
    <property type="entry name" value="CYCLIC-DI-AMP PHOSPHODIESTERASE GDPP"/>
    <property type="match status" value="1"/>
</dbReference>
<proteinExistence type="predicted"/>
<dbReference type="InterPro" id="IPR051319">
    <property type="entry name" value="Oligoribo/pAp-PDE_c-di-AMP_PDE"/>
</dbReference>
<name>A0A6P1MC00_9FIRM</name>
<dbReference type="Gene3D" id="3.10.310.30">
    <property type="match status" value="1"/>
</dbReference>
<feature type="domain" description="DDH" evidence="1">
    <location>
        <begin position="287"/>
        <end position="440"/>
    </location>
</feature>
<accession>A0A6P1MC00</accession>
<dbReference type="Pfam" id="PF01368">
    <property type="entry name" value="DHH"/>
    <property type="match status" value="1"/>
</dbReference>
<feature type="domain" description="DHHA1" evidence="2">
    <location>
        <begin position="517"/>
        <end position="591"/>
    </location>
</feature>
<reference evidence="3 4" key="1">
    <citation type="submission" date="2020-01" db="EMBL/GenBank/DDBJ databases">
        <title>Genomic analysis of Aminipila sp. CBA3637.</title>
        <authorList>
            <person name="Kim Y.B."/>
            <person name="Roh S.W."/>
        </authorList>
    </citation>
    <scope>NUCLEOTIDE SEQUENCE [LARGE SCALE GENOMIC DNA]</scope>
    <source>
        <strain evidence="3 4">CBA3637</strain>
    </source>
</reference>
<dbReference type="InterPro" id="IPR038763">
    <property type="entry name" value="DHH_sf"/>
</dbReference>
<dbReference type="InterPro" id="IPR001667">
    <property type="entry name" value="DDH_dom"/>
</dbReference>
<dbReference type="PANTHER" id="PTHR47618">
    <property type="entry name" value="BIFUNCTIONAL OLIGORIBONUCLEASE AND PAP PHOSPHATASE NRNA"/>
    <property type="match status" value="1"/>
</dbReference>
<dbReference type="Pfam" id="PF24898">
    <property type="entry name" value="GGDEF_GdpP"/>
    <property type="match status" value="1"/>
</dbReference>
<evidence type="ECO:0000313" key="3">
    <source>
        <dbReference type="EMBL" id="QHI72229.1"/>
    </source>
</evidence>
<sequence>MDENSQEKVTTEKRIEKLLSAYVPLPMCIINAQGKVTRASNKIDEVFKYDGIKDADIFALTGIKHGEFFSEGVNEKFLTLSRNDRIFRIQVGYIGNGEKKRAIIYFYDITNYETLKNMYNDERICMATINVDNYDELTSSTSEEKRLALSTDIDKAVRQWAARGNASITRYKESMYFMVFENAYLDKIVENKFAILDDIRAIETEADFPVTLSIGIGAGGKHPVQIDQYAVAALDLALGRGGDQAVVKKGAKIEYYGGKMQTVEKGNKGKSRIIAHAIRQLVDQSSKVIIMGHRNPDMDSFGSALGIFRIVANRNKDSYIVINNYFETLAEIYNQAKDTEIYHFINSEKAISMMDKDTLLIVLDTHRPSLTECKELLSLTEKIVVIDHHRKAEEYIENATLYYMEPYASSTSELVTEILQYSGDKKNVAKLEVEGLLAGISMDTNRFAVKTGVRTFEAASWLRRSGADTTTVKRFFQTDAEAFKIKAKCIAEAEIKENGIAYSVSHGHHPDIQVINSQAADELLSVKNVRASFVAGRDEKGTTVISARSLGEMNMQTIMEKLGGGGHLTTAGAQVECTPEEALQKIEEIVNSLEVKPVKNKEEK</sequence>
<dbReference type="AlphaFoldDB" id="A0A6P1MC00"/>
<dbReference type="Pfam" id="PF02272">
    <property type="entry name" value="DHHA1"/>
    <property type="match status" value="1"/>
</dbReference>
<organism evidence="3 4">
    <name type="scientific">Aminipila terrae</name>
    <dbReference type="NCBI Taxonomy" id="2697030"/>
    <lineage>
        <taxon>Bacteria</taxon>
        <taxon>Bacillati</taxon>
        <taxon>Bacillota</taxon>
        <taxon>Clostridia</taxon>
        <taxon>Peptostreptococcales</taxon>
        <taxon>Anaerovoracaceae</taxon>
        <taxon>Aminipila</taxon>
    </lineage>
</organism>
<protein>
    <submittedName>
        <fullName evidence="3">DHH family phosphoesterase</fullName>
    </submittedName>
</protein>
<dbReference type="Gene3D" id="3.90.1640.10">
    <property type="entry name" value="inorganic pyrophosphatase (n-terminal core)"/>
    <property type="match status" value="1"/>
</dbReference>
<dbReference type="InterPro" id="IPR003156">
    <property type="entry name" value="DHHA1_dom"/>
</dbReference>
<evidence type="ECO:0000259" key="2">
    <source>
        <dbReference type="Pfam" id="PF02272"/>
    </source>
</evidence>
<gene>
    <name evidence="3" type="ORF">Ami3637_07285</name>
</gene>
<dbReference type="FunFam" id="3.90.1640.10:FF:000002">
    <property type="entry name" value="Cyclic-di-AMP phosphodiesterase"/>
    <property type="match status" value="1"/>
</dbReference>
<dbReference type="GO" id="GO:0003676">
    <property type="term" value="F:nucleic acid binding"/>
    <property type="evidence" value="ECO:0007669"/>
    <property type="project" value="InterPro"/>
</dbReference>
<dbReference type="Proteomes" id="UP000463883">
    <property type="component" value="Chromosome"/>
</dbReference>
<dbReference type="RefSeq" id="WP_162361999.1">
    <property type="nucleotide sequence ID" value="NZ_CP047591.1"/>
</dbReference>
<evidence type="ECO:0000259" key="1">
    <source>
        <dbReference type="Pfam" id="PF01368"/>
    </source>
</evidence>
<evidence type="ECO:0000313" key="4">
    <source>
        <dbReference type="Proteomes" id="UP000463883"/>
    </source>
</evidence>
<keyword evidence="4" id="KW-1185">Reference proteome</keyword>
<dbReference type="EMBL" id="CP047591">
    <property type="protein sequence ID" value="QHI72229.1"/>
    <property type="molecule type" value="Genomic_DNA"/>
</dbReference>
<dbReference type="SUPFAM" id="SSF64182">
    <property type="entry name" value="DHH phosphoesterases"/>
    <property type="match status" value="1"/>
</dbReference>
<dbReference type="KEGG" id="amic:Ami3637_07285"/>